<dbReference type="Pfam" id="PF08241">
    <property type="entry name" value="Methyltransf_11"/>
    <property type="match status" value="1"/>
</dbReference>
<keyword evidence="2" id="KW-0808">Transferase</keyword>
<accession>A0ABU2JAM1</accession>
<organism evidence="2 3">
    <name type="scientific">Jatrophihabitans lederbergiae</name>
    <dbReference type="NCBI Taxonomy" id="3075547"/>
    <lineage>
        <taxon>Bacteria</taxon>
        <taxon>Bacillati</taxon>
        <taxon>Actinomycetota</taxon>
        <taxon>Actinomycetes</taxon>
        <taxon>Jatrophihabitantales</taxon>
        <taxon>Jatrophihabitantaceae</taxon>
        <taxon>Jatrophihabitans</taxon>
    </lineage>
</organism>
<dbReference type="CDD" id="cd02440">
    <property type="entry name" value="AdoMet_MTases"/>
    <property type="match status" value="1"/>
</dbReference>
<keyword evidence="2" id="KW-0489">Methyltransferase</keyword>
<evidence type="ECO:0000313" key="3">
    <source>
        <dbReference type="Proteomes" id="UP001183176"/>
    </source>
</evidence>
<protein>
    <submittedName>
        <fullName evidence="2">Methyltransferase domain-containing protein</fullName>
    </submittedName>
</protein>
<dbReference type="InterPro" id="IPR029063">
    <property type="entry name" value="SAM-dependent_MTases_sf"/>
</dbReference>
<comment type="caution">
    <text evidence="2">The sequence shown here is derived from an EMBL/GenBank/DDBJ whole genome shotgun (WGS) entry which is preliminary data.</text>
</comment>
<dbReference type="EMBL" id="JAVREH010000007">
    <property type="protein sequence ID" value="MDT0261323.1"/>
    <property type="molecule type" value="Genomic_DNA"/>
</dbReference>
<dbReference type="GO" id="GO:0008168">
    <property type="term" value="F:methyltransferase activity"/>
    <property type="evidence" value="ECO:0007669"/>
    <property type="project" value="UniProtKB-KW"/>
</dbReference>
<proteinExistence type="predicted"/>
<dbReference type="Proteomes" id="UP001183176">
    <property type="component" value="Unassembled WGS sequence"/>
</dbReference>
<reference evidence="3" key="1">
    <citation type="submission" date="2023-07" db="EMBL/GenBank/DDBJ databases">
        <title>30 novel species of actinomycetes from the DSMZ collection.</title>
        <authorList>
            <person name="Nouioui I."/>
        </authorList>
    </citation>
    <scope>NUCLEOTIDE SEQUENCE [LARGE SCALE GENOMIC DNA]</scope>
    <source>
        <strain evidence="3">DSM 44399</strain>
    </source>
</reference>
<dbReference type="GO" id="GO:0032259">
    <property type="term" value="P:methylation"/>
    <property type="evidence" value="ECO:0007669"/>
    <property type="project" value="UniProtKB-KW"/>
</dbReference>
<gene>
    <name evidence="2" type="ORF">RM423_07935</name>
</gene>
<evidence type="ECO:0000259" key="1">
    <source>
        <dbReference type="Pfam" id="PF08241"/>
    </source>
</evidence>
<dbReference type="RefSeq" id="WP_311422479.1">
    <property type="nucleotide sequence ID" value="NZ_JAVREH010000007.1"/>
</dbReference>
<name>A0ABU2JAM1_9ACTN</name>
<dbReference type="Gene3D" id="3.40.50.150">
    <property type="entry name" value="Vaccinia Virus protein VP39"/>
    <property type="match status" value="1"/>
</dbReference>
<sequence>MATDLRGLADGDVPRGLSPLLWASVCAMVRGYAAPRVLDCGGGSGSLAVPLAARGARVTVVDVSIDALSTMLRRATEAGVRDSVTAVQAEAESMAELLPPTGFDVVLVHGVLESASNPGLALQQIGAVLRSAGVVSVLVANPVAAVLGRALAGDVTGALAAFHRSSENAYDLNTVLGQCAAAGLEITAVEGVGVFTELVPGVQLERAGSLVALSELEAATAGLAPYRDIASRLHIVARPAGTGQLPPAAVS</sequence>
<feature type="domain" description="Methyltransferase type 11" evidence="1">
    <location>
        <begin position="38"/>
        <end position="135"/>
    </location>
</feature>
<dbReference type="InterPro" id="IPR013216">
    <property type="entry name" value="Methyltransf_11"/>
</dbReference>
<keyword evidence="3" id="KW-1185">Reference proteome</keyword>
<dbReference type="SUPFAM" id="SSF53335">
    <property type="entry name" value="S-adenosyl-L-methionine-dependent methyltransferases"/>
    <property type="match status" value="1"/>
</dbReference>
<evidence type="ECO:0000313" key="2">
    <source>
        <dbReference type="EMBL" id="MDT0261323.1"/>
    </source>
</evidence>